<reference evidence="1" key="1">
    <citation type="submission" date="2020-03" db="EMBL/GenBank/DDBJ databases">
        <title>A high-quality chromosome-level genome assembly of a woody plant with both climbing and erect habits, Rhamnella rubrinervis.</title>
        <authorList>
            <person name="Lu Z."/>
            <person name="Yang Y."/>
            <person name="Zhu X."/>
            <person name="Sun Y."/>
        </authorList>
    </citation>
    <scope>NUCLEOTIDE SEQUENCE</scope>
    <source>
        <strain evidence="1">BYM</strain>
        <tissue evidence="1">Leaf</tissue>
    </source>
</reference>
<dbReference type="OrthoDB" id="1707002at2759"/>
<dbReference type="AlphaFoldDB" id="A0A8K0GJJ2"/>
<dbReference type="Pfam" id="PF26178">
    <property type="entry name" value="PI-PLC_cat"/>
    <property type="match status" value="1"/>
</dbReference>
<evidence type="ECO:0000313" key="1">
    <source>
        <dbReference type="EMBL" id="KAF3431607.1"/>
    </source>
</evidence>
<dbReference type="InterPro" id="IPR017946">
    <property type="entry name" value="PLC-like_Pdiesterase_TIM-brl"/>
</dbReference>
<evidence type="ECO:0008006" key="3">
    <source>
        <dbReference type="Google" id="ProtNLM"/>
    </source>
</evidence>
<dbReference type="Gene3D" id="3.20.20.190">
    <property type="entry name" value="Phosphatidylinositol (PI) phosphodiesterase"/>
    <property type="match status" value="1"/>
</dbReference>
<dbReference type="PANTHER" id="PTHR13593:SF51">
    <property type="entry name" value="F21F23.12 PROTEIN"/>
    <property type="match status" value="1"/>
</dbReference>
<dbReference type="InterPro" id="IPR051057">
    <property type="entry name" value="PI-PLC_domain"/>
</dbReference>
<keyword evidence="2" id="KW-1185">Reference proteome</keyword>
<dbReference type="EMBL" id="VOIH02000012">
    <property type="protein sequence ID" value="KAF3431607.1"/>
    <property type="molecule type" value="Genomic_DNA"/>
</dbReference>
<comment type="caution">
    <text evidence="1">The sequence shown here is derived from an EMBL/GenBank/DDBJ whole genome shotgun (WGS) entry which is preliminary data.</text>
</comment>
<accession>A0A8K0GJJ2</accession>
<protein>
    <recommendedName>
        <fullName evidence="3">PI-PLC X domain-containing protein</fullName>
    </recommendedName>
</protein>
<dbReference type="Proteomes" id="UP000796880">
    <property type="component" value="Unassembled WGS sequence"/>
</dbReference>
<gene>
    <name evidence="1" type="ORF">FNV43_RR26338</name>
</gene>
<dbReference type="PANTHER" id="PTHR13593">
    <property type="match status" value="1"/>
</dbReference>
<dbReference type="SUPFAM" id="SSF51695">
    <property type="entry name" value="PLC-like phosphodiesterases"/>
    <property type="match status" value="1"/>
</dbReference>
<name>A0A8K0GJJ2_9ROSA</name>
<proteinExistence type="predicted"/>
<dbReference type="GO" id="GO:0006629">
    <property type="term" value="P:lipid metabolic process"/>
    <property type="evidence" value="ECO:0007669"/>
    <property type="project" value="InterPro"/>
</dbReference>
<dbReference type="GO" id="GO:0008081">
    <property type="term" value="F:phosphoric diester hydrolase activity"/>
    <property type="evidence" value="ECO:0007669"/>
    <property type="project" value="InterPro"/>
</dbReference>
<sequence length="121" mass="13994">MWQCHSFNGKCHDFTAFEAAIDTLKEVEAFLSANPSEIVTVILEDYVETPNGLTKIFNDSLMKYWFPASNMPQNGQDYMVSNDYRFIVFTSRKHKQESEGIAYQWNYMVPGSASQKCTPWE</sequence>
<evidence type="ECO:0000313" key="2">
    <source>
        <dbReference type="Proteomes" id="UP000796880"/>
    </source>
</evidence>
<organism evidence="1 2">
    <name type="scientific">Rhamnella rubrinervis</name>
    <dbReference type="NCBI Taxonomy" id="2594499"/>
    <lineage>
        <taxon>Eukaryota</taxon>
        <taxon>Viridiplantae</taxon>
        <taxon>Streptophyta</taxon>
        <taxon>Embryophyta</taxon>
        <taxon>Tracheophyta</taxon>
        <taxon>Spermatophyta</taxon>
        <taxon>Magnoliopsida</taxon>
        <taxon>eudicotyledons</taxon>
        <taxon>Gunneridae</taxon>
        <taxon>Pentapetalae</taxon>
        <taxon>rosids</taxon>
        <taxon>fabids</taxon>
        <taxon>Rosales</taxon>
        <taxon>Rhamnaceae</taxon>
        <taxon>rhamnoid group</taxon>
        <taxon>Rhamneae</taxon>
        <taxon>Rhamnella</taxon>
    </lineage>
</organism>